<organism evidence="2 3">
    <name type="scientific">Rhynocoris fuscipes</name>
    <dbReference type="NCBI Taxonomy" id="488301"/>
    <lineage>
        <taxon>Eukaryota</taxon>
        <taxon>Metazoa</taxon>
        <taxon>Ecdysozoa</taxon>
        <taxon>Arthropoda</taxon>
        <taxon>Hexapoda</taxon>
        <taxon>Insecta</taxon>
        <taxon>Pterygota</taxon>
        <taxon>Neoptera</taxon>
        <taxon>Paraneoptera</taxon>
        <taxon>Hemiptera</taxon>
        <taxon>Heteroptera</taxon>
        <taxon>Panheteroptera</taxon>
        <taxon>Cimicomorpha</taxon>
        <taxon>Reduviidae</taxon>
        <taxon>Harpactorinae</taxon>
        <taxon>Harpactorini</taxon>
        <taxon>Rhynocoris</taxon>
    </lineage>
</organism>
<comment type="caution">
    <text evidence="2">The sequence shown here is derived from an EMBL/GenBank/DDBJ whole genome shotgun (WGS) entry which is preliminary data.</text>
</comment>
<feature type="domain" description="Amine oxidase" evidence="1">
    <location>
        <begin position="68"/>
        <end position="512"/>
    </location>
</feature>
<sequence length="537" mass="60258">MVFLNKVLRIKFEARKLWLFGGKKASCQCDQHLKENEKCKNVAASPEDPISLECTDFQPRVIILGAGIAGLSAAHHLIEHGCENVVLYEATDKIGGRIQSNWLGDTSIDLGPNTINGCSIANSFFNLVNREDLLSTPLQRYDPDKCKFISPDGRIFDDTSIPNDIFNKILDQAANAQSSGKGYNATSIRDFISLRIQQELLNYPDPMRYDAERMLFGMLNYVKNSTGAEIDNLSPSHFVANKRIPGGDVRVDRGFSTVLSGLLSRIPRNNIKLNHRVRYVNWCPGKVPQVTVSCGHHHTDQANFLIIALPLGVLKRESKRMFTPELPEPKQRAIDVLGVGHINRIYLEYLHPWWAPEKLSMRIAWSPDELIQWKTWAKGIGSIENAYNSNRVIMLTIGGKEAVELEKYTEIEVAIETTRFLRMIMNSRSIPYPNNICLSRWSTSEDTAGGRVYIPVGVSETVIGCFQTSDSQLFPCGQISPLLFAGEHTHDYYFGTLHGTRNSGLREANKILRFAKENKHLLCGESSANERCASNPC</sequence>
<name>A0AAW1CUP7_9HEMI</name>
<dbReference type="Gene3D" id="3.50.50.60">
    <property type="entry name" value="FAD/NAD(P)-binding domain"/>
    <property type="match status" value="1"/>
</dbReference>
<protein>
    <recommendedName>
        <fullName evidence="1">Amine oxidase domain-containing protein</fullName>
    </recommendedName>
</protein>
<dbReference type="AlphaFoldDB" id="A0AAW1CUP7"/>
<keyword evidence="3" id="KW-1185">Reference proteome</keyword>
<dbReference type="PANTHER" id="PTHR10742:SF416">
    <property type="entry name" value="SPERMINE OXIDASE"/>
    <property type="match status" value="1"/>
</dbReference>
<dbReference type="SUPFAM" id="SSF54373">
    <property type="entry name" value="FAD-linked reductases, C-terminal domain"/>
    <property type="match status" value="1"/>
</dbReference>
<reference evidence="2 3" key="1">
    <citation type="submission" date="2022-12" db="EMBL/GenBank/DDBJ databases">
        <title>Chromosome-level genome assembly of true bugs.</title>
        <authorList>
            <person name="Ma L."/>
            <person name="Li H."/>
        </authorList>
    </citation>
    <scope>NUCLEOTIDE SEQUENCE [LARGE SCALE GENOMIC DNA]</scope>
    <source>
        <strain evidence="2">Lab_2022b</strain>
    </source>
</reference>
<dbReference type="GO" id="GO:0046592">
    <property type="term" value="F:polyamine oxidase activity"/>
    <property type="evidence" value="ECO:0007669"/>
    <property type="project" value="TreeGrafter"/>
</dbReference>
<evidence type="ECO:0000313" key="2">
    <source>
        <dbReference type="EMBL" id="KAK9502166.1"/>
    </source>
</evidence>
<dbReference type="PANTHER" id="PTHR10742">
    <property type="entry name" value="FLAVIN MONOAMINE OXIDASE"/>
    <property type="match status" value="1"/>
</dbReference>
<gene>
    <name evidence="2" type="ORF">O3M35_012750</name>
</gene>
<dbReference type="InterPro" id="IPR002937">
    <property type="entry name" value="Amino_oxidase"/>
</dbReference>
<evidence type="ECO:0000259" key="1">
    <source>
        <dbReference type="Pfam" id="PF01593"/>
    </source>
</evidence>
<accession>A0AAW1CUP7</accession>
<dbReference type="Pfam" id="PF01593">
    <property type="entry name" value="Amino_oxidase"/>
    <property type="match status" value="1"/>
</dbReference>
<dbReference type="Proteomes" id="UP001461498">
    <property type="component" value="Unassembled WGS sequence"/>
</dbReference>
<proteinExistence type="predicted"/>
<evidence type="ECO:0000313" key="3">
    <source>
        <dbReference type="Proteomes" id="UP001461498"/>
    </source>
</evidence>
<dbReference type="InterPro" id="IPR050281">
    <property type="entry name" value="Flavin_monoamine_oxidase"/>
</dbReference>
<dbReference type="SUPFAM" id="SSF51905">
    <property type="entry name" value="FAD/NAD(P)-binding domain"/>
    <property type="match status" value="1"/>
</dbReference>
<dbReference type="PRINTS" id="PR00419">
    <property type="entry name" value="ADXRDTASE"/>
</dbReference>
<dbReference type="InterPro" id="IPR036188">
    <property type="entry name" value="FAD/NAD-bd_sf"/>
</dbReference>
<dbReference type="Gene3D" id="3.90.660.10">
    <property type="match status" value="1"/>
</dbReference>
<dbReference type="EMBL" id="JAPXFL010000009">
    <property type="protein sequence ID" value="KAK9502166.1"/>
    <property type="molecule type" value="Genomic_DNA"/>
</dbReference>